<keyword evidence="5" id="KW-1185">Reference proteome</keyword>
<protein>
    <recommendedName>
        <fullName evidence="3">Secretion system C-terminal sorting domain-containing protein</fullName>
    </recommendedName>
</protein>
<dbReference type="Gene3D" id="2.60.120.260">
    <property type="entry name" value="Galactose-binding domain-like"/>
    <property type="match status" value="1"/>
</dbReference>
<feature type="chain" id="PRO_5046850650" description="Secretion system C-terminal sorting domain-containing protein" evidence="2">
    <location>
        <begin position="20"/>
        <end position="466"/>
    </location>
</feature>
<dbReference type="Gene3D" id="2.60.120.430">
    <property type="entry name" value="Galactose-binding lectin"/>
    <property type="match status" value="1"/>
</dbReference>
<evidence type="ECO:0000256" key="1">
    <source>
        <dbReference type="ARBA" id="ARBA00022729"/>
    </source>
</evidence>
<name>A0ABP8E960_9FLAO</name>
<evidence type="ECO:0000256" key="2">
    <source>
        <dbReference type="SAM" id="SignalP"/>
    </source>
</evidence>
<evidence type="ECO:0000313" key="5">
    <source>
        <dbReference type="Proteomes" id="UP001500027"/>
    </source>
</evidence>
<evidence type="ECO:0000259" key="3">
    <source>
        <dbReference type="Pfam" id="PF18962"/>
    </source>
</evidence>
<dbReference type="EMBL" id="BAABAV010000001">
    <property type="protein sequence ID" value="GAA4268783.1"/>
    <property type="molecule type" value="Genomic_DNA"/>
</dbReference>
<comment type="caution">
    <text evidence="4">The sequence shown here is derived from an EMBL/GenBank/DDBJ whole genome shotgun (WGS) entry which is preliminary data.</text>
</comment>
<keyword evidence="1 2" id="KW-0732">Signal</keyword>
<gene>
    <name evidence="4" type="ORF">GCM10022257_08840</name>
</gene>
<organism evidence="4 5">
    <name type="scientific">Hyunsoonleella aestuarii</name>
    <dbReference type="NCBI Taxonomy" id="912802"/>
    <lineage>
        <taxon>Bacteria</taxon>
        <taxon>Pseudomonadati</taxon>
        <taxon>Bacteroidota</taxon>
        <taxon>Flavobacteriia</taxon>
        <taxon>Flavobacteriales</taxon>
        <taxon>Flavobacteriaceae</taxon>
    </lineage>
</organism>
<dbReference type="InterPro" id="IPR026444">
    <property type="entry name" value="Secre_tail"/>
</dbReference>
<feature type="signal peptide" evidence="2">
    <location>
        <begin position="1"/>
        <end position="19"/>
    </location>
</feature>
<dbReference type="RefSeq" id="WP_139001275.1">
    <property type="nucleotide sequence ID" value="NZ_BAABAV010000001.1"/>
</dbReference>
<proteinExistence type="predicted"/>
<sequence>MMKKITFLFALLTVSLGFSQILPFDFENPNQAFTGFDGATSGIVDDAGNGVLLLDGTTTPSGASCWDNAQFQFSQVIDLSGVSDAERTVSFRIKSVSGADGVTRNMGVQFFGGAGGNSEQRFTIPGNNGVWEDVDVIMPPGGQKTTMLFFIDMQLVDGACNGIQSIYYVDDITTGASFLAPSCSDGLQNGSEEGIDCGGSCDPCASPPAAPATTPTRDSGDVLSIYSGAYTAAPTDGVPLFGGATSSEISISSNSTIELVFPNPGGGFQYQYFSNPALDLTNYTLMHIDFYVSGTPSVGSEFQVILQNFGGVGGAFEHNIIQAFDVNSLATDTWHEMDVSFGDFSSGGALSRNAIKQIQIVGAGPVFSPVYIDNIYFYDDPTAGVDDFGKNTFKVFPNPTQDSWTVKTQSASISSIRVFDVLGKNVLSLSPNRNEATIDGTSLNKGLYFAQIETASGISSLKLIKQ</sequence>
<dbReference type="Proteomes" id="UP001500027">
    <property type="component" value="Unassembled WGS sequence"/>
</dbReference>
<dbReference type="Pfam" id="PF18962">
    <property type="entry name" value="Por_Secre_tail"/>
    <property type="match status" value="1"/>
</dbReference>
<reference evidence="5" key="1">
    <citation type="journal article" date="2019" name="Int. J. Syst. Evol. Microbiol.">
        <title>The Global Catalogue of Microorganisms (GCM) 10K type strain sequencing project: providing services to taxonomists for standard genome sequencing and annotation.</title>
        <authorList>
            <consortium name="The Broad Institute Genomics Platform"/>
            <consortium name="The Broad Institute Genome Sequencing Center for Infectious Disease"/>
            <person name="Wu L."/>
            <person name="Ma J."/>
        </authorList>
    </citation>
    <scope>NUCLEOTIDE SEQUENCE [LARGE SCALE GENOMIC DNA]</scope>
    <source>
        <strain evidence="5">JCM 17452</strain>
    </source>
</reference>
<feature type="domain" description="Secretion system C-terminal sorting" evidence="3">
    <location>
        <begin position="395"/>
        <end position="463"/>
    </location>
</feature>
<dbReference type="NCBIfam" id="TIGR04183">
    <property type="entry name" value="Por_Secre_tail"/>
    <property type="match status" value="1"/>
</dbReference>
<evidence type="ECO:0000313" key="4">
    <source>
        <dbReference type="EMBL" id="GAA4268783.1"/>
    </source>
</evidence>
<accession>A0ABP8E960</accession>